<feature type="domain" description="VWFA" evidence="2">
    <location>
        <begin position="149"/>
        <end position="433"/>
    </location>
</feature>
<accession>A0A6L8WAV4</accession>
<protein>
    <recommendedName>
        <fullName evidence="2">VWFA domain-containing protein</fullName>
    </recommendedName>
</protein>
<dbReference type="PROSITE" id="PS50234">
    <property type="entry name" value="VWFA"/>
    <property type="match status" value="1"/>
</dbReference>
<feature type="transmembrane region" description="Helical" evidence="1">
    <location>
        <begin position="15"/>
        <end position="37"/>
    </location>
</feature>
<reference evidence="3 4" key="1">
    <citation type="submission" date="2019-12" db="EMBL/GenBank/DDBJ databases">
        <title>Snethiella sp. nov. sp. isolated from sea sand.</title>
        <authorList>
            <person name="Kim J."/>
            <person name="Jeong S.E."/>
            <person name="Jung H.S."/>
            <person name="Jeon C.O."/>
        </authorList>
    </citation>
    <scope>NUCLEOTIDE SEQUENCE [LARGE SCALE GENOMIC DNA]</scope>
    <source>
        <strain evidence="3 4">DP05</strain>
    </source>
</reference>
<name>A0A6L8WAV4_9PROT</name>
<dbReference type="Gene3D" id="3.40.50.410">
    <property type="entry name" value="von Willebrand factor, type A domain"/>
    <property type="match status" value="1"/>
</dbReference>
<sequence length="437" mass="46552">MLKKFHNFHKAEDGTALLIFSMALFIVIGGIAFTIDVSRFFAAKARLGNATEMAAVAVAQNLHFLETSVLDQLATDVVSVNYRRTSLHAYSGDTVVPLSVNLATNIETGEVTLRTRAEVSTTLLRALNFLENVTVAVEINAVQEQPEAEVVLVLEASNAMAASGALAEVKSAARDFIVTLSAKATQGNGIKWGLVPFGNAMVNIAPYQDWVDGGVWPLNIPPEGPGTTEWTGDLAEDRWCVAPRAGAAGEDDTPPGTTSFPLVLALHSEINAGTGLPHYSNITSTDCRPERIRGLTGSLPISTAVASLAGNGGTAYGRGMIWAERALSPLWQGIWSSDTTLPAGYDDETIKKIAILVVGSSAAEVGEDSRLINSCTRMKQNDITLYVIGYLAPATTSALLQTCATTVGHYFHVTDVSNLQSTFFSIAKFLTRVRFAG</sequence>
<evidence type="ECO:0000256" key="1">
    <source>
        <dbReference type="SAM" id="Phobius"/>
    </source>
</evidence>
<keyword evidence="1" id="KW-0812">Transmembrane</keyword>
<evidence type="ECO:0000313" key="3">
    <source>
        <dbReference type="EMBL" id="MZR31804.1"/>
    </source>
</evidence>
<dbReference type="AlphaFoldDB" id="A0A6L8WAV4"/>
<dbReference type="RefSeq" id="WP_161316398.1">
    <property type="nucleotide sequence ID" value="NZ_WTUW01000009.1"/>
</dbReference>
<gene>
    <name evidence="3" type="ORF">GQE98_14300</name>
</gene>
<keyword evidence="1" id="KW-1133">Transmembrane helix</keyword>
<organism evidence="3 4">
    <name type="scientific">Sneathiella litorea</name>
    <dbReference type="NCBI Taxonomy" id="2606216"/>
    <lineage>
        <taxon>Bacteria</taxon>
        <taxon>Pseudomonadati</taxon>
        <taxon>Pseudomonadota</taxon>
        <taxon>Alphaproteobacteria</taxon>
        <taxon>Sneathiellales</taxon>
        <taxon>Sneathiellaceae</taxon>
        <taxon>Sneathiella</taxon>
    </lineage>
</organism>
<dbReference type="EMBL" id="WTUW01000009">
    <property type="protein sequence ID" value="MZR31804.1"/>
    <property type="molecule type" value="Genomic_DNA"/>
</dbReference>
<evidence type="ECO:0000259" key="2">
    <source>
        <dbReference type="PROSITE" id="PS50234"/>
    </source>
</evidence>
<comment type="caution">
    <text evidence="3">The sequence shown here is derived from an EMBL/GenBank/DDBJ whole genome shotgun (WGS) entry which is preliminary data.</text>
</comment>
<evidence type="ECO:0000313" key="4">
    <source>
        <dbReference type="Proteomes" id="UP000476030"/>
    </source>
</evidence>
<dbReference type="Proteomes" id="UP000476030">
    <property type="component" value="Unassembled WGS sequence"/>
</dbReference>
<keyword evidence="4" id="KW-1185">Reference proteome</keyword>
<keyword evidence="1" id="KW-0472">Membrane</keyword>
<dbReference type="InterPro" id="IPR002035">
    <property type="entry name" value="VWF_A"/>
</dbReference>
<dbReference type="InterPro" id="IPR036465">
    <property type="entry name" value="vWFA_dom_sf"/>
</dbReference>
<dbReference type="SUPFAM" id="SSF53300">
    <property type="entry name" value="vWA-like"/>
    <property type="match status" value="1"/>
</dbReference>
<dbReference type="Pfam" id="PF13400">
    <property type="entry name" value="Tad"/>
    <property type="match status" value="1"/>
</dbReference>
<proteinExistence type="predicted"/>
<dbReference type="InterPro" id="IPR028087">
    <property type="entry name" value="Tad_N"/>
</dbReference>